<dbReference type="PANTHER" id="PTHR10316:SF65">
    <property type="entry name" value="MEMBRANE-ASSOCIATED GUANYLATE KINASE, WW AND PDZ DOMAIN-CONTAINING PROTEIN 3 ISOFORM X1"/>
    <property type="match status" value="1"/>
</dbReference>
<dbReference type="SMART" id="SM00228">
    <property type="entry name" value="PDZ"/>
    <property type="match status" value="1"/>
</dbReference>
<dbReference type="Ensembl" id="ENSEEET00000059688.1">
    <property type="protein sequence ID" value="ENSEEEP00000056235.1"/>
    <property type="gene ID" value="ENSEEEG00000026654.1"/>
</dbReference>
<dbReference type="Gene3D" id="2.30.42.10">
    <property type="match status" value="1"/>
</dbReference>
<dbReference type="GO" id="GO:0005737">
    <property type="term" value="C:cytoplasm"/>
    <property type="evidence" value="ECO:0007669"/>
    <property type="project" value="TreeGrafter"/>
</dbReference>
<dbReference type="PROSITE" id="PS50106">
    <property type="entry name" value="PDZ"/>
    <property type="match status" value="1"/>
</dbReference>
<dbReference type="FunFam" id="2.30.42.10:FF:000006">
    <property type="entry name" value="Membrane associated guanylate kinase, WW and PDZ domain containing 1"/>
    <property type="match status" value="1"/>
</dbReference>
<accession>A0AAY5EH58</accession>
<feature type="domain" description="PDZ" evidence="2">
    <location>
        <begin position="60"/>
        <end position="138"/>
    </location>
</feature>
<dbReference type="CDD" id="cd06733">
    <property type="entry name" value="PDZ3_MAGI-1_3-like"/>
    <property type="match status" value="1"/>
</dbReference>
<evidence type="ECO:0000259" key="2">
    <source>
        <dbReference type="PROSITE" id="PS50106"/>
    </source>
</evidence>
<sequence length="146" mass="16144">MSLSLHFVDLPQQRQEMSTSLETLERCHDAGVPQALTYYSSTLPCSSPRRDHAPRQPKAKTTETGFGFRVLGGERPEQPVYIGAIIRQGAAEKDGRLRAGDELMAIDGITVKGKSHKQVLDLMTNAARNGQVLLSVRRKVVFRGEL</sequence>
<evidence type="ECO:0000313" key="4">
    <source>
        <dbReference type="Proteomes" id="UP000314983"/>
    </source>
</evidence>
<reference evidence="3" key="3">
    <citation type="submission" date="2025-09" db="UniProtKB">
        <authorList>
            <consortium name="Ensembl"/>
        </authorList>
    </citation>
    <scope>IDENTIFICATION</scope>
</reference>
<reference evidence="3 4" key="1">
    <citation type="submission" date="2020-05" db="EMBL/GenBank/DDBJ databases">
        <title>Electrophorus electricus (electric eel) genome, fEleEle1, primary haplotype.</title>
        <authorList>
            <person name="Myers G."/>
            <person name="Meyer A."/>
            <person name="Fedrigo O."/>
            <person name="Formenti G."/>
            <person name="Rhie A."/>
            <person name="Tracey A."/>
            <person name="Sims Y."/>
            <person name="Jarvis E.D."/>
        </authorList>
    </citation>
    <scope>NUCLEOTIDE SEQUENCE [LARGE SCALE GENOMIC DNA]</scope>
</reference>
<dbReference type="GO" id="GO:0007165">
    <property type="term" value="P:signal transduction"/>
    <property type="evidence" value="ECO:0007669"/>
    <property type="project" value="TreeGrafter"/>
</dbReference>
<dbReference type="Pfam" id="PF00595">
    <property type="entry name" value="PDZ"/>
    <property type="match status" value="1"/>
</dbReference>
<name>A0AAY5EH58_ELEEL</name>
<dbReference type="SUPFAM" id="SSF50156">
    <property type="entry name" value="PDZ domain-like"/>
    <property type="match status" value="1"/>
</dbReference>
<dbReference type="PANTHER" id="PTHR10316">
    <property type="entry name" value="MEMBRANE ASSOCIATED GUANYLATE KINASE-RELATED"/>
    <property type="match status" value="1"/>
</dbReference>
<evidence type="ECO:0000256" key="1">
    <source>
        <dbReference type="SAM" id="MobiDB-lite"/>
    </source>
</evidence>
<proteinExistence type="predicted"/>
<dbReference type="GeneTree" id="ENSGT00940000156496"/>
<dbReference type="AlphaFoldDB" id="A0AAY5EH58"/>
<organism evidence="3 4">
    <name type="scientific">Electrophorus electricus</name>
    <name type="common">Electric eel</name>
    <name type="synonym">Gymnotus electricus</name>
    <dbReference type="NCBI Taxonomy" id="8005"/>
    <lineage>
        <taxon>Eukaryota</taxon>
        <taxon>Metazoa</taxon>
        <taxon>Chordata</taxon>
        <taxon>Craniata</taxon>
        <taxon>Vertebrata</taxon>
        <taxon>Euteleostomi</taxon>
        <taxon>Actinopterygii</taxon>
        <taxon>Neopterygii</taxon>
        <taxon>Teleostei</taxon>
        <taxon>Ostariophysi</taxon>
        <taxon>Gymnotiformes</taxon>
        <taxon>Gymnotoidei</taxon>
        <taxon>Gymnotidae</taxon>
        <taxon>Electrophorus</taxon>
    </lineage>
</organism>
<feature type="region of interest" description="Disordered" evidence="1">
    <location>
        <begin position="46"/>
        <end position="72"/>
    </location>
</feature>
<keyword evidence="4" id="KW-1185">Reference proteome</keyword>
<dbReference type="GO" id="GO:0005911">
    <property type="term" value="C:cell-cell junction"/>
    <property type="evidence" value="ECO:0007669"/>
    <property type="project" value="TreeGrafter"/>
</dbReference>
<reference evidence="3" key="2">
    <citation type="submission" date="2025-08" db="UniProtKB">
        <authorList>
            <consortium name="Ensembl"/>
        </authorList>
    </citation>
    <scope>IDENTIFICATION</scope>
</reference>
<dbReference type="InterPro" id="IPR036034">
    <property type="entry name" value="PDZ_sf"/>
</dbReference>
<dbReference type="InterPro" id="IPR001478">
    <property type="entry name" value="PDZ"/>
</dbReference>
<dbReference type="Proteomes" id="UP000314983">
    <property type="component" value="Chromosome 3"/>
</dbReference>
<evidence type="ECO:0000313" key="3">
    <source>
        <dbReference type="Ensembl" id="ENSEEEP00000056235.1"/>
    </source>
</evidence>
<protein>
    <recommendedName>
        <fullName evidence="2">PDZ domain-containing protein</fullName>
    </recommendedName>
</protein>